<gene>
    <name evidence="7" type="ORF">H6X83_09725</name>
</gene>
<dbReference type="PANTHER" id="PTHR43525:SF1">
    <property type="entry name" value="PROTEIN MALY"/>
    <property type="match status" value="1"/>
</dbReference>
<sequence>MEFDFSLPIDRRGTGCLKYDFAVERGRPADVLPLWVADMDFRTLPQVQAALEQTVQHGIFGYSESGNSYFEAVADWFQQHHHWRPQREWLVKTPGVVFALAAAVRAFTKPGEAVLLQQPVYYPFSEVITDNDRVLVNSPLVLKNGHYEIDFADFEKKVTENNVKLFLLCSPHNPVGRVWTKEELFQVGSICAKHHVLVAADEIHADFVWPGHSHYSFFTVDPKFAEFTILCTSPSKTFNLAGLQASNIFIPNESLRKAFAHEVDAAGYSQLNVMGLVGCEAAYRNGTQWLQELLIYLQGNIAYVRDFLQKKLPQIQLVEPEGTYLLWLDCRGLGLTTRQLEDLIVNKAKLWLDSGTVFGKAGEGFQRINIACPRITLEQAMKQLEKAVQGLSR</sequence>
<dbReference type="NCBIfam" id="TIGR04350">
    <property type="entry name" value="C_S_lyase_PatB"/>
    <property type="match status" value="1"/>
</dbReference>
<dbReference type="InterPro" id="IPR015422">
    <property type="entry name" value="PyrdxlP-dep_Trfase_small"/>
</dbReference>
<evidence type="ECO:0000256" key="1">
    <source>
        <dbReference type="ARBA" id="ARBA00001933"/>
    </source>
</evidence>
<comment type="similarity">
    <text evidence="5">Belongs to the class-II pyridoxal-phosphate-dependent aminotransferase family. MalY/PatB cystathionine beta-lyase subfamily.</text>
</comment>
<keyword evidence="7" id="KW-0032">Aminotransferase</keyword>
<dbReference type="EC" id="4.4.1.13" evidence="2"/>
<dbReference type="InterPro" id="IPR051798">
    <property type="entry name" value="Class-II_PLP-Dep_Aminotrans"/>
</dbReference>
<name>A0A7G9WEW3_9FIRM</name>
<accession>A0A7G9WEW3</accession>
<evidence type="ECO:0000256" key="2">
    <source>
        <dbReference type="ARBA" id="ARBA00012224"/>
    </source>
</evidence>
<dbReference type="InterPro" id="IPR027619">
    <property type="entry name" value="C-S_lyase_PatB-like"/>
</dbReference>
<dbReference type="EMBL" id="CP060696">
    <property type="protein sequence ID" value="QNO17225.1"/>
    <property type="molecule type" value="Genomic_DNA"/>
</dbReference>
<evidence type="ECO:0000256" key="5">
    <source>
        <dbReference type="ARBA" id="ARBA00037974"/>
    </source>
</evidence>
<evidence type="ECO:0000259" key="6">
    <source>
        <dbReference type="Pfam" id="PF00155"/>
    </source>
</evidence>
<comment type="cofactor">
    <cofactor evidence="1">
        <name>pyridoxal 5'-phosphate</name>
        <dbReference type="ChEBI" id="CHEBI:597326"/>
    </cofactor>
</comment>
<dbReference type="PANTHER" id="PTHR43525">
    <property type="entry name" value="PROTEIN MALY"/>
    <property type="match status" value="1"/>
</dbReference>
<feature type="domain" description="Aminotransferase class I/classII large" evidence="6">
    <location>
        <begin position="30"/>
        <end position="383"/>
    </location>
</feature>
<dbReference type="GO" id="GO:0030170">
    <property type="term" value="F:pyridoxal phosphate binding"/>
    <property type="evidence" value="ECO:0007669"/>
    <property type="project" value="InterPro"/>
</dbReference>
<reference evidence="7 8" key="1">
    <citation type="submission" date="2020-08" db="EMBL/GenBank/DDBJ databases">
        <authorList>
            <person name="Ren C."/>
            <person name="Gu Y."/>
            <person name="Xu Y."/>
        </authorList>
    </citation>
    <scope>NUCLEOTIDE SEQUENCE [LARGE SCALE GENOMIC DNA]</scope>
    <source>
        <strain evidence="7 8">LBM18003</strain>
    </source>
</reference>
<keyword evidence="3" id="KW-0663">Pyridoxal phosphate</keyword>
<dbReference type="SUPFAM" id="SSF53383">
    <property type="entry name" value="PLP-dependent transferases"/>
    <property type="match status" value="1"/>
</dbReference>
<proteinExistence type="inferred from homology"/>
<dbReference type="InterPro" id="IPR004839">
    <property type="entry name" value="Aminotransferase_I/II_large"/>
</dbReference>
<dbReference type="KEGG" id="caml:H6X83_09725"/>
<dbReference type="CDD" id="cd00609">
    <property type="entry name" value="AAT_like"/>
    <property type="match status" value="1"/>
</dbReference>
<dbReference type="GO" id="GO:0008483">
    <property type="term" value="F:transaminase activity"/>
    <property type="evidence" value="ECO:0007669"/>
    <property type="project" value="UniProtKB-KW"/>
</dbReference>
<dbReference type="AlphaFoldDB" id="A0A7G9WEW3"/>
<dbReference type="InterPro" id="IPR015424">
    <property type="entry name" value="PyrdxlP-dep_Trfase"/>
</dbReference>
<keyword evidence="7" id="KW-0808">Transferase</keyword>
<evidence type="ECO:0000256" key="3">
    <source>
        <dbReference type="ARBA" id="ARBA00022898"/>
    </source>
</evidence>
<organism evidence="7 8">
    <name type="scientific">Caproicibacterium amylolyticum</name>
    <dbReference type="NCBI Taxonomy" id="2766537"/>
    <lineage>
        <taxon>Bacteria</taxon>
        <taxon>Bacillati</taxon>
        <taxon>Bacillota</taxon>
        <taxon>Clostridia</taxon>
        <taxon>Eubacteriales</taxon>
        <taxon>Oscillospiraceae</taxon>
        <taxon>Caproicibacterium</taxon>
    </lineage>
</organism>
<keyword evidence="8" id="KW-1185">Reference proteome</keyword>
<dbReference type="Gene3D" id="3.90.1150.10">
    <property type="entry name" value="Aspartate Aminotransferase, domain 1"/>
    <property type="match status" value="1"/>
</dbReference>
<dbReference type="InterPro" id="IPR015421">
    <property type="entry name" value="PyrdxlP-dep_Trfase_major"/>
</dbReference>
<keyword evidence="4" id="KW-0456">Lyase</keyword>
<evidence type="ECO:0000313" key="7">
    <source>
        <dbReference type="EMBL" id="QNO17225.1"/>
    </source>
</evidence>
<protein>
    <recommendedName>
        <fullName evidence="2">cysteine-S-conjugate beta-lyase</fullName>
        <ecNumber evidence="2">4.4.1.13</ecNumber>
    </recommendedName>
</protein>
<dbReference type="Pfam" id="PF00155">
    <property type="entry name" value="Aminotran_1_2"/>
    <property type="match status" value="1"/>
</dbReference>
<dbReference type="GO" id="GO:0047804">
    <property type="term" value="F:cysteine-S-conjugate beta-lyase activity"/>
    <property type="evidence" value="ECO:0007669"/>
    <property type="project" value="UniProtKB-EC"/>
</dbReference>
<dbReference type="Proteomes" id="UP000516046">
    <property type="component" value="Chromosome"/>
</dbReference>
<evidence type="ECO:0000256" key="4">
    <source>
        <dbReference type="ARBA" id="ARBA00023239"/>
    </source>
</evidence>
<dbReference type="RefSeq" id="WP_212506293.1">
    <property type="nucleotide sequence ID" value="NZ_CP060696.1"/>
</dbReference>
<evidence type="ECO:0000313" key="8">
    <source>
        <dbReference type="Proteomes" id="UP000516046"/>
    </source>
</evidence>
<dbReference type="Gene3D" id="3.40.640.10">
    <property type="entry name" value="Type I PLP-dependent aspartate aminotransferase-like (Major domain)"/>
    <property type="match status" value="1"/>
</dbReference>